<dbReference type="Gene3D" id="1.20.1330.10">
    <property type="entry name" value="f41 fragment of flagellin, N-terminal domain"/>
    <property type="match status" value="1"/>
</dbReference>
<gene>
    <name evidence="2" type="primary">flgL</name>
    <name evidence="2" type="ordered locus">Tph_c05690</name>
</gene>
<dbReference type="NCBIfam" id="TIGR02550">
    <property type="entry name" value="flagell_flgL"/>
    <property type="match status" value="1"/>
</dbReference>
<dbReference type="GO" id="GO:0009424">
    <property type="term" value="C:bacterial-type flagellum hook"/>
    <property type="evidence" value="ECO:0007669"/>
    <property type="project" value="InterPro"/>
</dbReference>
<keyword evidence="2" id="KW-0969">Cilium</keyword>
<reference evidence="2 3" key="1">
    <citation type="journal article" date="2012" name="BMC Genomics">
        <title>Genome-guided analysis of physiological and morphological traits of the fermentative acetate oxidizer Thermacetogenium phaeum.</title>
        <authorList>
            <person name="Oehler D."/>
            <person name="Poehlein A."/>
            <person name="Leimbach A."/>
            <person name="Muller N."/>
            <person name="Daniel R."/>
            <person name="Gottschalk G."/>
            <person name="Schink B."/>
        </authorList>
    </citation>
    <scope>NUCLEOTIDE SEQUENCE [LARGE SCALE GENOMIC DNA]</scope>
    <source>
        <strain evidence="3">ATCC BAA-254 / DSM 26808 / PB</strain>
    </source>
</reference>
<dbReference type="SUPFAM" id="SSF64518">
    <property type="entry name" value="Phase 1 flagellin"/>
    <property type="match status" value="1"/>
</dbReference>
<dbReference type="GO" id="GO:0005198">
    <property type="term" value="F:structural molecule activity"/>
    <property type="evidence" value="ECO:0007669"/>
    <property type="project" value="InterPro"/>
</dbReference>
<name>K4LFH4_THEPS</name>
<dbReference type="InterPro" id="IPR001029">
    <property type="entry name" value="Flagellin_N"/>
</dbReference>
<dbReference type="PANTHER" id="PTHR42792:SF1">
    <property type="entry name" value="FLAGELLAR HOOK-ASSOCIATED PROTEIN 3"/>
    <property type="match status" value="1"/>
</dbReference>
<dbReference type="OrthoDB" id="9758307at2"/>
<dbReference type="Proteomes" id="UP000000467">
    <property type="component" value="Chromosome"/>
</dbReference>
<dbReference type="GO" id="GO:0071973">
    <property type="term" value="P:bacterial-type flagellum-dependent cell motility"/>
    <property type="evidence" value="ECO:0007669"/>
    <property type="project" value="InterPro"/>
</dbReference>
<dbReference type="eggNOG" id="COG1344">
    <property type="taxonomic scope" value="Bacteria"/>
</dbReference>
<dbReference type="PANTHER" id="PTHR42792">
    <property type="entry name" value="FLAGELLIN"/>
    <property type="match status" value="1"/>
</dbReference>
<keyword evidence="3" id="KW-1185">Reference proteome</keyword>
<protein>
    <submittedName>
        <fullName evidence="2">Flagellar hook protein 3</fullName>
    </submittedName>
</protein>
<organism evidence="2 3">
    <name type="scientific">Thermacetogenium phaeum (strain ATCC BAA-254 / DSM 26808 / PB)</name>
    <dbReference type="NCBI Taxonomy" id="1089553"/>
    <lineage>
        <taxon>Bacteria</taxon>
        <taxon>Bacillati</taxon>
        <taxon>Bacillota</taxon>
        <taxon>Clostridia</taxon>
        <taxon>Thermoanaerobacterales</taxon>
        <taxon>Thermoanaerobacteraceae</taxon>
        <taxon>Thermacetogenium</taxon>
    </lineage>
</organism>
<keyword evidence="2" id="KW-0966">Cell projection</keyword>
<dbReference type="STRING" id="1089553.Tph_c05690"/>
<dbReference type="EMBL" id="CP003732">
    <property type="protein sequence ID" value="AFV10807.1"/>
    <property type="molecule type" value="Genomic_DNA"/>
</dbReference>
<dbReference type="RefSeq" id="WP_015049725.1">
    <property type="nucleotide sequence ID" value="NC_018870.1"/>
</dbReference>
<proteinExistence type="predicted"/>
<dbReference type="AlphaFoldDB" id="K4LFH4"/>
<dbReference type="InterPro" id="IPR013384">
    <property type="entry name" value="Flagell_FlgL"/>
</dbReference>
<sequence>MRVTNQMISNNLLRCIHTNLSELERAQDRLASGREIRRPSDDPVRAVIAMGLRAGLGETVQYQSNIQDALSWLEVTEGALAGAIEVLQRARDLAVQGATDTLPQESRDALKKEVEQLKEQLGTIANSVYGDRYIFGGTKTHKTPYDGSTWQGNGGEIKFAIAPKVEMQVNIPGMELFWEKQTSEGQTVKGAIQVLDELAGLLGDSGKTGSDISSMIGEIDRVLDSFISTRGEIGARVNRLEMSLARLEQTGFEQTDLLSRAEDADIARAIIDLKNRENAYRVTLAAGARIIMPTLIDFLR</sequence>
<dbReference type="PRINTS" id="PR00207">
    <property type="entry name" value="FLAGELLIN"/>
</dbReference>
<dbReference type="InterPro" id="IPR001492">
    <property type="entry name" value="Flagellin"/>
</dbReference>
<evidence type="ECO:0000259" key="1">
    <source>
        <dbReference type="Pfam" id="PF00669"/>
    </source>
</evidence>
<feature type="domain" description="Flagellin N-terminal" evidence="1">
    <location>
        <begin position="4"/>
        <end position="140"/>
    </location>
</feature>
<keyword evidence="2" id="KW-0282">Flagellum</keyword>
<evidence type="ECO:0000313" key="2">
    <source>
        <dbReference type="EMBL" id="AFV10807.1"/>
    </source>
</evidence>
<dbReference type="HOGENOM" id="CLU_024437_2_1_9"/>
<dbReference type="KEGG" id="tpz:Tph_c05690"/>
<dbReference type="Pfam" id="PF00669">
    <property type="entry name" value="Flagellin_N"/>
    <property type="match status" value="1"/>
</dbReference>
<accession>K4LFH4</accession>
<evidence type="ECO:0000313" key="3">
    <source>
        <dbReference type="Proteomes" id="UP000000467"/>
    </source>
</evidence>